<organism evidence="4 5">
    <name type="scientific">Yoonia tamlensis</name>
    <dbReference type="NCBI Taxonomy" id="390270"/>
    <lineage>
        <taxon>Bacteria</taxon>
        <taxon>Pseudomonadati</taxon>
        <taxon>Pseudomonadota</taxon>
        <taxon>Alphaproteobacteria</taxon>
        <taxon>Rhodobacterales</taxon>
        <taxon>Paracoccaceae</taxon>
        <taxon>Yoonia</taxon>
    </lineage>
</organism>
<dbReference type="Proteomes" id="UP000199478">
    <property type="component" value="Unassembled WGS sequence"/>
</dbReference>
<dbReference type="PANTHER" id="PTHR48107">
    <property type="entry name" value="NADPH-DEPENDENT ALDEHYDE REDUCTASE-LIKE PROTEIN, CHLOROPLASTIC-RELATED"/>
    <property type="match status" value="1"/>
</dbReference>
<dbReference type="EMBL" id="FOYP01000001">
    <property type="protein sequence ID" value="SFR41441.1"/>
    <property type="molecule type" value="Genomic_DNA"/>
</dbReference>
<dbReference type="PANTHER" id="PTHR48107:SF7">
    <property type="entry name" value="RE15974P"/>
    <property type="match status" value="1"/>
</dbReference>
<evidence type="ECO:0000256" key="1">
    <source>
        <dbReference type="ARBA" id="ARBA00006484"/>
    </source>
</evidence>
<dbReference type="OrthoDB" id="9780084at2"/>
<dbReference type="SMART" id="SM00822">
    <property type="entry name" value="PKS_KR"/>
    <property type="match status" value="1"/>
</dbReference>
<proteinExistence type="inferred from homology"/>
<sequence length="246" mass="25177">MTQEKLNAAIVTGGSRGIGAAIAQRLAADGFAVIVNYAGRADAAQEVVAQITASGGRALAVRADVSDPAQVTEMFETCVAQFGAPDLLVNNAGVMTLAPLVDTSDADFDRMVAINLKGVFNCLRAAGRSMQDGARIINISTTALTVNFPGYAGYCAAKAGVDAMTPIFAKELAGRNITVNGIAPGPVATALYLDGKTPEQLEHVAGLSPMGRIGQPEDIANLVAAMVRGDAGWVNGQTLRANGGMA</sequence>
<dbReference type="Gene3D" id="3.40.50.720">
    <property type="entry name" value="NAD(P)-binding Rossmann-like Domain"/>
    <property type="match status" value="1"/>
</dbReference>
<evidence type="ECO:0000259" key="3">
    <source>
        <dbReference type="SMART" id="SM00822"/>
    </source>
</evidence>
<feature type="domain" description="Ketoreductase" evidence="3">
    <location>
        <begin position="7"/>
        <end position="185"/>
    </location>
</feature>
<keyword evidence="2" id="KW-0560">Oxidoreductase</keyword>
<evidence type="ECO:0000256" key="2">
    <source>
        <dbReference type="ARBA" id="ARBA00023002"/>
    </source>
</evidence>
<dbReference type="PRINTS" id="PR00080">
    <property type="entry name" value="SDRFAMILY"/>
</dbReference>
<reference evidence="5" key="1">
    <citation type="submission" date="2016-10" db="EMBL/GenBank/DDBJ databases">
        <authorList>
            <person name="Varghese N."/>
            <person name="Submissions S."/>
        </authorList>
    </citation>
    <scope>NUCLEOTIDE SEQUENCE [LARGE SCALE GENOMIC DNA]</scope>
    <source>
        <strain evidence="5">DSM 26879</strain>
    </source>
</reference>
<dbReference type="FunFam" id="3.40.50.720:FF:000084">
    <property type="entry name" value="Short-chain dehydrogenase reductase"/>
    <property type="match status" value="1"/>
</dbReference>
<protein>
    <submittedName>
        <fullName evidence="4">3-oxoacyl-[acyl-carrier protein] reductase</fullName>
    </submittedName>
</protein>
<dbReference type="STRING" id="390270.SAMN04488005_1647"/>
<gene>
    <name evidence="4" type="ORF">SAMN04488005_1647</name>
</gene>
<dbReference type="AlphaFoldDB" id="A0A1I6GH26"/>
<dbReference type="InterPro" id="IPR036291">
    <property type="entry name" value="NAD(P)-bd_dom_sf"/>
</dbReference>
<accession>A0A1I6GH26</accession>
<dbReference type="SUPFAM" id="SSF51735">
    <property type="entry name" value="NAD(P)-binding Rossmann-fold domains"/>
    <property type="match status" value="1"/>
</dbReference>
<dbReference type="GO" id="GO:0016614">
    <property type="term" value="F:oxidoreductase activity, acting on CH-OH group of donors"/>
    <property type="evidence" value="ECO:0007669"/>
    <property type="project" value="UniProtKB-ARBA"/>
</dbReference>
<keyword evidence="5" id="KW-1185">Reference proteome</keyword>
<dbReference type="Pfam" id="PF13561">
    <property type="entry name" value="adh_short_C2"/>
    <property type="match status" value="1"/>
</dbReference>
<evidence type="ECO:0000313" key="4">
    <source>
        <dbReference type="EMBL" id="SFR41441.1"/>
    </source>
</evidence>
<comment type="similarity">
    <text evidence="1">Belongs to the short-chain dehydrogenases/reductases (SDR) family.</text>
</comment>
<evidence type="ECO:0000313" key="5">
    <source>
        <dbReference type="Proteomes" id="UP000199478"/>
    </source>
</evidence>
<dbReference type="InterPro" id="IPR057326">
    <property type="entry name" value="KR_dom"/>
</dbReference>
<dbReference type="InterPro" id="IPR002347">
    <property type="entry name" value="SDR_fam"/>
</dbReference>
<dbReference type="PRINTS" id="PR00081">
    <property type="entry name" value="GDHRDH"/>
</dbReference>
<name>A0A1I6GH26_9RHOB</name>
<dbReference type="RefSeq" id="WP_090200480.1">
    <property type="nucleotide sequence ID" value="NZ_FOYP01000001.1"/>
</dbReference>